<dbReference type="EMBL" id="JABUMX010000001">
    <property type="protein sequence ID" value="NTS30050.1"/>
    <property type="molecule type" value="Genomic_DNA"/>
</dbReference>
<protein>
    <submittedName>
        <fullName evidence="2">Endonuclease domain-containing protein</fullName>
    </submittedName>
</protein>
<name>A0A849VPM6_9HYPH</name>
<keyword evidence="2" id="KW-0255">Endonuclease</keyword>
<dbReference type="Proteomes" id="UP000550508">
    <property type="component" value="Unassembled WGS sequence"/>
</dbReference>
<evidence type="ECO:0000313" key="2">
    <source>
        <dbReference type="EMBL" id="NTS30050.1"/>
    </source>
</evidence>
<dbReference type="CDD" id="cd01038">
    <property type="entry name" value="Endonuclease_DUF559"/>
    <property type="match status" value="1"/>
</dbReference>
<dbReference type="InterPro" id="IPR047216">
    <property type="entry name" value="Endonuclease_DUF559_bact"/>
</dbReference>
<dbReference type="InterPro" id="IPR011335">
    <property type="entry name" value="Restrct_endonuc-II-like"/>
</dbReference>
<reference evidence="2 3" key="1">
    <citation type="submission" date="2020-05" db="EMBL/GenBank/DDBJ databases">
        <authorList>
            <person name="Kim M.K."/>
        </authorList>
    </citation>
    <scope>NUCLEOTIDE SEQUENCE [LARGE SCALE GENOMIC DNA]</scope>
    <source>
        <strain evidence="2 3">BT25</strain>
    </source>
</reference>
<accession>A0A849VPM6</accession>
<dbReference type="Gene3D" id="3.40.960.10">
    <property type="entry name" value="VSR Endonuclease"/>
    <property type="match status" value="1"/>
</dbReference>
<keyword evidence="2" id="KW-0540">Nuclease</keyword>
<comment type="caution">
    <text evidence="2">The sequence shown here is derived from an EMBL/GenBank/DDBJ whole genome shotgun (WGS) entry which is preliminary data.</text>
</comment>
<dbReference type="AlphaFoldDB" id="A0A849VPM6"/>
<feature type="domain" description="DUF559" evidence="1">
    <location>
        <begin position="10"/>
        <end position="117"/>
    </location>
</feature>
<evidence type="ECO:0000313" key="3">
    <source>
        <dbReference type="Proteomes" id="UP000550508"/>
    </source>
</evidence>
<organism evidence="2 3">
    <name type="scientific">Phyllobacterium pellucidum</name>
    <dbReference type="NCBI Taxonomy" id="2740464"/>
    <lineage>
        <taxon>Bacteria</taxon>
        <taxon>Pseudomonadati</taxon>
        <taxon>Pseudomonadota</taxon>
        <taxon>Alphaproteobacteria</taxon>
        <taxon>Hyphomicrobiales</taxon>
        <taxon>Phyllobacteriaceae</taxon>
        <taxon>Phyllobacterium</taxon>
    </lineage>
</organism>
<gene>
    <name evidence="2" type="ORF">HQ945_02185</name>
</gene>
<dbReference type="InterPro" id="IPR007569">
    <property type="entry name" value="DUF559"/>
</dbReference>
<dbReference type="SUPFAM" id="SSF52980">
    <property type="entry name" value="Restriction endonuclease-like"/>
    <property type="match status" value="1"/>
</dbReference>
<evidence type="ECO:0000259" key="1">
    <source>
        <dbReference type="Pfam" id="PF04480"/>
    </source>
</evidence>
<dbReference type="PANTHER" id="PTHR38590:SF1">
    <property type="entry name" value="BLL0828 PROTEIN"/>
    <property type="match status" value="1"/>
</dbReference>
<keyword evidence="3" id="KW-1185">Reference proteome</keyword>
<dbReference type="RefSeq" id="WP_113281949.1">
    <property type="nucleotide sequence ID" value="NZ_CP088292.1"/>
</dbReference>
<dbReference type="GO" id="GO:0004519">
    <property type="term" value="F:endonuclease activity"/>
    <property type="evidence" value="ECO:0007669"/>
    <property type="project" value="UniProtKB-KW"/>
</dbReference>
<dbReference type="Pfam" id="PF04480">
    <property type="entry name" value="DUF559"/>
    <property type="match status" value="1"/>
</dbReference>
<dbReference type="PANTHER" id="PTHR38590">
    <property type="entry name" value="BLL0828 PROTEIN"/>
    <property type="match status" value="1"/>
</dbReference>
<sequence length="127" mass="14463">MPSHTPIPVKIRQYAKSMRRAQTEPELKLWNCLRAHRLMGLSFKRQVPIAGYIVDFACAAARIVVELDGSQHGEDHSQQYDGARTERLNRDGWTVLRFWNDDVLQDIDGVCQHIVSTVSARSPAHEP</sequence>
<keyword evidence="2" id="KW-0378">Hydrolase</keyword>
<proteinExistence type="predicted"/>